<feature type="region of interest" description="Disordered" evidence="1">
    <location>
        <begin position="57"/>
        <end position="80"/>
    </location>
</feature>
<dbReference type="AlphaFoldDB" id="A0A645GC48"/>
<accession>A0A645GC48</accession>
<evidence type="ECO:0000256" key="1">
    <source>
        <dbReference type="SAM" id="MobiDB-lite"/>
    </source>
</evidence>
<organism evidence="2">
    <name type="scientific">bioreactor metagenome</name>
    <dbReference type="NCBI Taxonomy" id="1076179"/>
    <lineage>
        <taxon>unclassified sequences</taxon>
        <taxon>metagenomes</taxon>
        <taxon>ecological metagenomes</taxon>
    </lineage>
</organism>
<dbReference type="EMBL" id="VSSQ01072206">
    <property type="protein sequence ID" value="MPN23640.1"/>
    <property type="molecule type" value="Genomic_DNA"/>
</dbReference>
<evidence type="ECO:0000313" key="2">
    <source>
        <dbReference type="EMBL" id="MPN23640.1"/>
    </source>
</evidence>
<gene>
    <name evidence="2" type="ORF">SDC9_171033</name>
</gene>
<sequence>MTGGPIAQKAPENRPRRGVHPPRVDHQHGGGSGLPRHVPGAEPSAGAYAVVIAHGPLQQGWPAGGRKTLPEPPGRGEEGVQIAPRHPQRAAVKHGVDIVRPFLIGLNLIALTG</sequence>
<protein>
    <submittedName>
        <fullName evidence="2">Uncharacterized protein</fullName>
    </submittedName>
</protein>
<proteinExistence type="predicted"/>
<feature type="region of interest" description="Disordered" evidence="1">
    <location>
        <begin position="1"/>
        <end position="42"/>
    </location>
</feature>
<name>A0A645GC48_9ZZZZ</name>
<comment type="caution">
    <text evidence="2">The sequence shown here is derived from an EMBL/GenBank/DDBJ whole genome shotgun (WGS) entry which is preliminary data.</text>
</comment>
<reference evidence="2" key="1">
    <citation type="submission" date="2019-08" db="EMBL/GenBank/DDBJ databases">
        <authorList>
            <person name="Kucharzyk K."/>
            <person name="Murdoch R.W."/>
            <person name="Higgins S."/>
            <person name="Loffler F."/>
        </authorList>
    </citation>
    <scope>NUCLEOTIDE SEQUENCE</scope>
</reference>